<reference evidence="4 5" key="1">
    <citation type="submission" date="2016-11" db="EMBL/GenBank/DDBJ databases">
        <authorList>
            <person name="Jaros S."/>
            <person name="Januszkiewicz K."/>
            <person name="Wedrychowicz H."/>
        </authorList>
    </citation>
    <scope>NUCLEOTIDE SEQUENCE [LARGE SCALE GENOMIC DNA]</scope>
    <source>
        <strain evidence="4 5">DSM 26991</strain>
    </source>
</reference>
<evidence type="ECO:0000313" key="4">
    <source>
        <dbReference type="EMBL" id="SHF61076.1"/>
    </source>
</evidence>
<evidence type="ECO:0000259" key="3">
    <source>
        <dbReference type="Pfam" id="PF18912"/>
    </source>
</evidence>
<accession>A0A1M5D2A3</accession>
<protein>
    <submittedName>
        <fullName evidence="4">ComF family protein</fullName>
    </submittedName>
</protein>
<name>A0A1M5D2A3_9BACE</name>
<dbReference type="Pfam" id="PF18912">
    <property type="entry name" value="DZR_2"/>
    <property type="match status" value="1"/>
</dbReference>
<dbReference type="InterPro" id="IPR029057">
    <property type="entry name" value="PRTase-like"/>
</dbReference>
<feature type="domain" description="Double zinc ribbon" evidence="3">
    <location>
        <begin position="8"/>
        <end position="40"/>
    </location>
</feature>
<organism evidence="4 5">
    <name type="scientific">Bacteroides luti</name>
    <dbReference type="NCBI Taxonomy" id="1297750"/>
    <lineage>
        <taxon>Bacteria</taxon>
        <taxon>Pseudomonadati</taxon>
        <taxon>Bacteroidota</taxon>
        <taxon>Bacteroidia</taxon>
        <taxon>Bacteroidales</taxon>
        <taxon>Bacteroidaceae</taxon>
        <taxon>Bacteroides</taxon>
    </lineage>
</organism>
<dbReference type="Proteomes" id="UP000184509">
    <property type="component" value="Unassembled WGS sequence"/>
</dbReference>
<comment type="similarity">
    <text evidence="1">Belongs to the ComF/GntX family.</text>
</comment>
<evidence type="ECO:0000256" key="1">
    <source>
        <dbReference type="ARBA" id="ARBA00008007"/>
    </source>
</evidence>
<dbReference type="AlphaFoldDB" id="A0A1M5D2A3"/>
<dbReference type="STRING" id="1297750.SAMN05444405_11135"/>
<dbReference type="Pfam" id="PF00156">
    <property type="entry name" value="Pribosyltran"/>
    <property type="match status" value="1"/>
</dbReference>
<evidence type="ECO:0000313" key="5">
    <source>
        <dbReference type="Proteomes" id="UP000184509"/>
    </source>
</evidence>
<dbReference type="RefSeq" id="WP_073402506.1">
    <property type="nucleotide sequence ID" value="NZ_FQTV01000011.1"/>
</dbReference>
<keyword evidence="5" id="KW-1185">Reference proteome</keyword>
<dbReference type="CDD" id="cd06223">
    <property type="entry name" value="PRTases_typeI"/>
    <property type="match status" value="1"/>
</dbReference>
<gene>
    <name evidence="4" type="ORF">SAMN05444405_11135</name>
</gene>
<dbReference type="EMBL" id="FQTV01000011">
    <property type="protein sequence ID" value="SHF61076.1"/>
    <property type="molecule type" value="Genomic_DNA"/>
</dbReference>
<dbReference type="Gene3D" id="3.40.50.2020">
    <property type="match status" value="1"/>
</dbReference>
<proteinExistence type="inferred from homology"/>
<sequence length="228" mass="25752">MIQWIDALLNLLFPRSCVVCGGCLVKGEEAVCTMCNSRMPRTNYHLQPNNEIEQRFWGKAEIEKATSYFFYNKGSDYRHILFKLKYNGYKELGEVMGRYMANELLASDFFKGVDVVIPVPLHSKRKRVRGYNQSEWVALGISHAIGIPMDLNTLVRSVSNNTQTRKSVFDRWENVKDVFQVASPEKIQGKHILLVDDVLTTGATLVSCAAKLLESSDVKISIITLAVA</sequence>
<dbReference type="InterPro" id="IPR051910">
    <property type="entry name" value="ComF/GntX_DNA_util-trans"/>
</dbReference>
<dbReference type="PANTHER" id="PTHR47505">
    <property type="entry name" value="DNA UTILIZATION PROTEIN YHGH"/>
    <property type="match status" value="1"/>
</dbReference>
<dbReference type="PANTHER" id="PTHR47505:SF1">
    <property type="entry name" value="DNA UTILIZATION PROTEIN YHGH"/>
    <property type="match status" value="1"/>
</dbReference>
<evidence type="ECO:0000259" key="2">
    <source>
        <dbReference type="Pfam" id="PF00156"/>
    </source>
</evidence>
<dbReference type="SUPFAM" id="SSF53271">
    <property type="entry name" value="PRTase-like"/>
    <property type="match status" value="1"/>
</dbReference>
<dbReference type="InterPro" id="IPR044005">
    <property type="entry name" value="DZR_2"/>
</dbReference>
<dbReference type="InterPro" id="IPR000836">
    <property type="entry name" value="PRTase_dom"/>
</dbReference>
<feature type="domain" description="Phosphoribosyltransferase" evidence="2">
    <location>
        <begin position="109"/>
        <end position="225"/>
    </location>
</feature>